<dbReference type="AlphaFoldDB" id="E5ADS7"/>
<gene>
    <name evidence="2" type="ORF">LEMA_P001530.1</name>
</gene>
<sequence>MLALIPIQSFFSLLSFSSFSRRALDPDRGHHQSHDATTSPSTRPSHGTMYVYGTELLSWSRTTCSRISSPWQPRQTRSLCPAKRPHTRHHKTWRIGSRAPILATKQMAFMIWDKNSVTSP</sequence>
<dbReference type="VEuPathDB" id="FungiDB:LEMA_P001530.1"/>
<proteinExistence type="predicted"/>
<protein>
    <submittedName>
        <fullName evidence="2">Predicted protein</fullName>
    </submittedName>
</protein>
<keyword evidence="3" id="KW-1185">Reference proteome</keyword>
<evidence type="ECO:0000313" key="3">
    <source>
        <dbReference type="Proteomes" id="UP000002668"/>
    </source>
</evidence>
<feature type="compositionally biased region" description="Polar residues" evidence="1">
    <location>
        <begin position="69"/>
        <end position="78"/>
    </location>
</feature>
<feature type="compositionally biased region" description="Basic and acidic residues" evidence="1">
    <location>
        <begin position="25"/>
        <end position="34"/>
    </location>
</feature>
<reference evidence="3" key="1">
    <citation type="journal article" date="2011" name="Nat. Commun.">
        <title>Effector diversification within compartments of the Leptosphaeria maculans genome affected by Repeat-Induced Point mutations.</title>
        <authorList>
            <person name="Rouxel T."/>
            <person name="Grandaubert J."/>
            <person name="Hane J.K."/>
            <person name="Hoede C."/>
            <person name="van de Wouw A.P."/>
            <person name="Couloux A."/>
            <person name="Dominguez V."/>
            <person name="Anthouard V."/>
            <person name="Bally P."/>
            <person name="Bourras S."/>
            <person name="Cozijnsen A.J."/>
            <person name="Ciuffetti L.M."/>
            <person name="Degrave A."/>
            <person name="Dilmaghani A."/>
            <person name="Duret L."/>
            <person name="Fudal I."/>
            <person name="Goodwin S.B."/>
            <person name="Gout L."/>
            <person name="Glaser N."/>
            <person name="Linglin J."/>
            <person name="Kema G.H.J."/>
            <person name="Lapalu N."/>
            <person name="Lawrence C.B."/>
            <person name="May K."/>
            <person name="Meyer M."/>
            <person name="Ollivier B."/>
            <person name="Poulain J."/>
            <person name="Schoch C.L."/>
            <person name="Simon A."/>
            <person name="Spatafora J.W."/>
            <person name="Stachowiak A."/>
            <person name="Turgeon B.G."/>
            <person name="Tyler B.M."/>
            <person name="Vincent D."/>
            <person name="Weissenbach J."/>
            <person name="Amselem J."/>
            <person name="Quesneville H."/>
            <person name="Oliver R.P."/>
            <person name="Wincker P."/>
            <person name="Balesdent M.-H."/>
            <person name="Howlett B.J."/>
        </authorList>
    </citation>
    <scope>NUCLEOTIDE SEQUENCE [LARGE SCALE GENOMIC DNA]</scope>
    <source>
        <strain evidence="3">JN3 / isolate v23.1.3 / race Av1-4-5-6-7-8</strain>
    </source>
</reference>
<dbReference type="HOGENOM" id="CLU_2050091_0_0_1"/>
<evidence type="ECO:0000313" key="2">
    <source>
        <dbReference type="EMBL" id="CBY01366.1"/>
    </source>
</evidence>
<name>E5ADS7_LEPMJ</name>
<feature type="region of interest" description="Disordered" evidence="1">
    <location>
        <begin position="69"/>
        <end position="90"/>
    </location>
</feature>
<feature type="region of interest" description="Disordered" evidence="1">
    <location>
        <begin position="25"/>
        <end position="47"/>
    </location>
</feature>
<evidence type="ECO:0000256" key="1">
    <source>
        <dbReference type="SAM" id="MobiDB-lite"/>
    </source>
</evidence>
<organism evidence="2 3">
    <name type="scientific">Leptosphaeria maculans (strain JN3 / isolate v23.1.3 / race Av1-4-5-6-7-8)</name>
    <name type="common">Blackleg fungus</name>
    <name type="synonym">Phoma lingam</name>
    <dbReference type="NCBI Taxonomy" id="985895"/>
    <lineage>
        <taxon>Eukaryota</taxon>
        <taxon>Fungi</taxon>
        <taxon>Dikarya</taxon>
        <taxon>Ascomycota</taxon>
        <taxon>Pezizomycotina</taxon>
        <taxon>Dothideomycetes</taxon>
        <taxon>Pleosporomycetidae</taxon>
        <taxon>Pleosporales</taxon>
        <taxon>Pleosporineae</taxon>
        <taxon>Leptosphaeriaceae</taxon>
        <taxon>Plenodomus</taxon>
        <taxon>Plenodomus lingam/Leptosphaeria maculans species complex</taxon>
    </lineage>
</organism>
<dbReference type="EMBL" id="FP929139">
    <property type="protein sequence ID" value="CBY01366.1"/>
    <property type="molecule type" value="Genomic_DNA"/>
</dbReference>
<dbReference type="Proteomes" id="UP000002668">
    <property type="component" value="Genome"/>
</dbReference>
<accession>E5ADS7</accession>
<feature type="compositionally biased region" description="Polar residues" evidence="1">
    <location>
        <begin position="35"/>
        <end position="45"/>
    </location>
</feature>
<dbReference type="InParanoid" id="E5ADS7"/>